<dbReference type="EMBL" id="JH597773">
    <property type="protein sequence ID" value="EHQ08336.1"/>
    <property type="molecule type" value="Genomic_DNA"/>
</dbReference>
<name>H2CL85_9LEPT</name>
<evidence type="ECO:0000313" key="1">
    <source>
        <dbReference type="EMBL" id="EHQ08336.1"/>
    </source>
</evidence>
<protein>
    <recommendedName>
        <fullName evidence="3">RNA polymerase alpha subunit C-terminal domain-containing protein</fullName>
    </recommendedName>
</protein>
<reference evidence="1 2" key="1">
    <citation type="submission" date="2011-10" db="EMBL/GenBank/DDBJ databases">
        <title>The Improved High-Quality Draft genome of Leptonema illini DSM 21528.</title>
        <authorList>
            <consortium name="US DOE Joint Genome Institute (JGI-PGF)"/>
            <person name="Lucas S."/>
            <person name="Copeland A."/>
            <person name="Lapidus A."/>
            <person name="Glavina del Rio T."/>
            <person name="Dalin E."/>
            <person name="Tice H."/>
            <person name="Bruce D."/>
            <person name="Goodwin L."/>
            <person name="Pitluck S."/>
            <person name="Peters L."/>
            <person name="Mikhailova N."/>
            <person name="Held B."/>
            <person name="Kyrpides N."/>
            <person name="Mavromatis K."/>
            <person name="Ivanova N."/>
            <person name="Markowitz V."/>
            <person name="Cheng J.-F."/>
            <person name="Hugenholtz P."/>
            <person name="Woyke T."/>
            <person name="Wu D."/>
            <person name="Gronow S."/>
            <person name="Wellnitz S."/>
            <person name="Brambilla E.-M."/>
            <person name="Klenk H.-P."/>
            <person name="Eisen J.A."/>
        </authorList>
    </citation>
    <scope>NUCLEOTIDE SEQUENCE [LARGE SCALE GENOMIC DNA]</scope>
    <source>
        <strain evidence="1 2">DSM 21528</strain>
    </source>
</reference>
<gene>
    <name evidence="1" type="ORF">Lepil_3681</name>
</gene>
<evidence type="ECO:0008006" key="3">
    <source>
        <dbReference type="Google" id="ProtNLM"/>
    </source>
</evidence>
<dbReference type="STRING" id="183.GCA_002009735_02640"/>
<dbReference type="HOGENOM" id="CLU_1956883_0_0_12"/>
<dbReference type="Proteomes" id="UP000005737">
    <property type="component" value="Unassembled WGS sequence"/>
</dbReference>
<accession>H2CL85</accession>
<evidence type="ECO:0000313" key="2">
    <source>
        <dbReference type="Proteomes" id="UP000005737"/>
    </source>
</evidence>
<organism evidence="1 2">
    <name type="scientific">Leptonema illini DSM 21528</name>
    <dbReference type="NCBI Taxonomy" id="929563"/>
    <lineage>
        <taxon>Bacteria</taxon>
        <taxon>Pseudomonadati</taxon>
        <taxon>Spirochaetota</taxon>
        <taxon>Spirochaetia</taxon>
        <taxon>Leptospirales</taxon>
        <taxon>Leptospiraceae</taxon>
        <taxon>Leptonema</taxon>
    </lineage>
</organism>
<proteinExistence type="predicted"/>
<sequence length="128" mass="14097">MSKINAEWHLANKMPKNPTEKQRIDWHLAHAAHCSCREIPAGVLELMKKYGMPASKKSSVIKEKTGTNILPHIAAPALRALNSIGVDKLSDLKRHTEKELLTLHGMGPKALNTLKAAMKEAGVNFQAK</sequence>
<dbReference type="AlphaFoldDB" id="H2CL85"/>
<dbReference type="SUPFAM" id="SSF47789">
    <property type="entry name" value="C-terminal domain of RNA polymerase alpha subunit"/>
    <property type="match status" value="1"/>
</dbReference>
<dbReference type="Gene3D" id="1.10.150.20">
    <property type="entry name" value="5' to 3' exonuclease, C-terminal subdomain"/>
    <property type="match status" value="1"/>
</dbReference>
<keyword evidence="2" id="KW-1185">Reference proteome</keyword>